<dbReference type="EMBL" id="CP020814">
    <property type="protein sequence ID" value="ARK32664.1"/>
    <property type="molecule type" value="Genomic_DNA"/>
</dbReference>
<sequence>MKLIEKGLASFICAIMLSIALAAVLSRPSTISFSFMFTVALFYSFPMLLIGGVTFAVLAEKLLTKWKPRKTNEIYPRALMIYAVGGVVVNYFFYVSLFRQEWGNVLFFLVIGVIASLFFYHVLLVISYAFRANLKES</sequence>
<keyword evidence="1" id="KW-0472">Membrane</keyword>
<dbReference type="Proteomes" id="UP000193006">
    <property type="component" value="Chromosome"/>
</dbReference>
<gene>
    <name evidence="2" type="ORF">BkAM31D_23975</name>
</gene>
<keyword evidence="1" id="KW-0812">Transmembrane</keyword>
<evidence type="ECO:0000313" key="3">
    <source>
        <dbReference type="Proteomes" id="UP000193006"/>
    </source>
</evidence>
<keyword evidence="3" id="KW-1185">Reference proteome</keyword>
<evidence type="ECO:0000313" key="2">
    <source>
        <dbReference type="EMBL" id="ARK32664.1"/>
    </source>
</evidence>
<keyword evidence="1" id="KW-1133">Transmembrane helix</keyword>
<dbReference type="RefSeq" id="WP_066154673.1">
    <property type="nucleotide sequence ID" value="NZ_CP020814.1"/>
</dbReference>
<dbReference type="KEGG" id="bkw:BkAM31D_23975"/>
<organism evidence="2 3">
    <name type="scientific">Halalkalibacter krulwichiae</name>
    <dbReference type="NCBI Taxonomy" id="199441"/>
    <lineage>
        <taxon>Bacteria</taxon>
        <taxon>Bacillati</taxon>
        <taxon>Bacillota</taxon>
        <taxon>Bacilli</taxon>
        <taxon>Bacillales</taxon>
        <taxon>Bacillaceae</taxon>
        <taxon>Halalkalibacter</taxon>
    </lineage>
</organism>
<feature type="transmembrane region" description="Helical" evidence="1">
    <location>
        <begin position="79"/>
        <end position="99"/>
    </location>
</feature>
<evidence type="ECO:0000256" key="1">
    <source>
        <dbReference type="SAM" id="Phobius"/>
    </source>
</evidence>
<dbReference type="STRING" id="199441.BkAM31D_23975"/>
<feature type="transmembrane region" description="Helical" evidence="1">
    <location>
        <begin position="105"/>
        <end position="130"/>
    </location>
</feature>
<feature type="transmembrane region" description="Helical" evidence="1">
    <location>
        <begin position="32"/>
        <end position="58"/>
    </location>
</feature>
<name>A0A1X9MIN9_9BACI</name>
<proteinExistence type="predicted"/>
<protein>
    <submittedName>
        <fullName evidence="2">Uncharacterized protein</fullName>
    </submittedName>
</protein>
<dbReference type="AlphaFoldDB" id="A0A1X9MIN9"/>
<reference evidence="2 3" key="1">
    <citation type="submission" date="2017-04" db="EMBL/GenBank/DDBJ databases">
        <title>Bacillus krulwichiae AM31D Genome sequencing and assembly.</title>
        <authorList>
            <person name="Krulwich T.A."/>
            <person name="Anastor L."/>
            <person name="Ehrlich R."/>
            <person name="Ehrlich G.D."/>
            <person name="Janto B."/>
        </authorList>
    </citation>
    <scope>NUCLEOTIDE SEQUENCE [LARGE SCALE GENOMIC DNA]</scope>
    <source>
        <strain evidence="2 3">AM31D</strain>
    </source>
</reference>
<accession>A0A1X9MIN9</accession>